<comment type="caution">
    <text evidence="2">The sequence shown here is derived from an EMBL/GenBank/DDBJ whole genome shotgun (WGS) entry which is preliminary data.</text>
</comment>
<dbReference type="PIRSF" id="PIRSF005962">
    <property type="entry name" value="Pept_M20D_amidohydro"/>
    <property type="match status" value="1"/>
</dbReference>
<dbReference type="AlphaFoldDB" id="A0A644X4N5"/>
<protein>
    <submittedName>
        <fullName evidence="2">Putative hydrolase YxeP</fullName>
        <ecNumber evidence="2">3.-.-.-</ecNumber>
    </submittedName>
</protein>
<dbReference type="InterPro" id="IPR011650">
    <property type="entry name" value="Peptidase_M20_dimer"/>
</dbReference>
<dbReference type="Pfam" id="PF01546">
    <property type="entry name" value="Peptidase_M20"/>
    <property type="match status" value="1"/>
</dbReference>
<proteinExistence type="predicted"/>
<dbReference type="Gene3D" id="3.30.70.360">
    <property type="match status" value="1"/>
</dbReference>
<evidence type="ECO:0000259" key="1">
    <source>
        <dbReference type="Pfam" id="PF07687"/>
    </source>
</evidence>
<dbReference type="InterPro" id="IPR036264">
    <property type="entry name" value="Bact_exopeptidase_dim_dom"/>
</dbReference>
<dbReference type="Pfam" id="PF07687">
    <property type="entry name" value="M20_dimer"/>
    <property type="match status" value="1"/>
</dbReference>
<evidence type="ECO:0000313" key="2">
    <source>
        <dbReference type="EMBL" id="MPM10917.1"/>
    </source>
</evidence>
<dbReference type="InterPro" id="IPR002933">
    <property type="entry name" value="Peptidase_M20"/>
</dbReference>
<name>A0A644X4N5_9ZZZZ</name>
<dbReference type="InterPro" id="IPR017439">
    <property type="entry name" value="Amidohydrolase"/>
</dbReference>
<feature type="domain" description="Peptidase M20 dimerisation" evidence="1">
    <location>
        <begin position="176"/>
        <end position="273"/>
    </location>
</feature>
<dbReference type="PANTHER" id="PTHR11014">
    <property type="entry name" value="PEPTIDASE M20 FAMILY MEMBER"/>
    <property type="match status" value="1"/>
</dbReference>
<sequence length="375" mass="40819">MNFTEIRHHLHRHPELSGQEKNTAAFIVEKLRETGVETILYPFAGHSVIAVIEGKQAGPAVLFRCDIDALPIQETATHDYISENPGVMHACGHDGHATIMLRFAEMLIQSPPESGSVLLLFQASEENGSGAGQVLKSGVPVKYQISQVFALHNIPGFSQNQVICRNGPFTAAVESLQISLTGKTSHASEPEKGISPALAVSDIIRHFETLNQNDKSQPDYFIGTPIHINMGTEAFGTAAGNAVAGYTFRAWYNTLFAQKKSEIEKSIRTIVRKTEGLDVKFAWTEPFSSCENNADAVRHVISAAENCGLSHFEKQEPFSWGEDFGLFTNEYPGALFGLGAGSNVPALHNPDYDFPDGLIETGARMFFAIAAEIGI</sequence>
<dbReference type="PANTHER" id="PTHR11014:SF169">
    <property type="entry name" value="CLAN MH, FAMILY M20, PEPTIDASE T-LIKE METALLOPEPTIDASE"/>
    <property type="match status" value="1"/>
</dbReference>
<gene>
    <name evidence="2" type="primary">yxeP_11</name>
    <name evidence="2" type="ORF">SDC9_57254</name>
</gene>
<dbReference type="SUPFAM" id="SSF53187">
    <property type="entry name" value="Zn-dependent exopeptidases"/>
    <property type="match status" value="1"/>
</dbReference>
<dbReference type="GO" id="GO:0016787">
    <property type="term" value="F:hydrolase activity"/>
    <property type="evidence" value="ECO:0007669"/>
    <property type="project" value="UniProtKB-KW"/>
</dbReference>
<dbReference type="SUPFAM" id="SSF55031">
    <property type="entry name" value="Bacterial exopeptidase dimerisation domain"/>
    <property type="match status" value="1"/>
</dbReference>
<dbReference type="NCBIfam" id="TIGR01891">
    <property type="entry name" value="amidohydrolases"/>
    <property type="match status" value="1"/>
</dbReference>
<dbReference type="EC" id="3.-.-.-" evidence="2"/>
<accession>A0A644X4N5</accession>
<keyword evidence="2" id="KW-0378">Hydrolase</keyword>
<dbReference type="EMBL" id="VSSQ01001758">
    <property type="protein sequence ID" value="MPM10917.1"/>
    <property type="molecule type" value="Genomic_DNA"/>
</dbReference>
<reference evidence="2" key="1">
    <citation type="submission" date="2019-08" db="EMBL/GenBank/DDBJ databases">
        <authorList>
            <person name="Kucharzyk K."/>
            <person name="Murdoch R.W."/>
            <person name="Higgins S."/>
            <person name="Loffler F."/>
        </authorList>
    </citation>
    <scope>NUCLEOTIDE SEQUENCE</scope>
</reference>
<dbReference type="Gene3D" id="3.40.630.10">
    <property type="entry name" value="Zn peptidases"/>
    <property type="match status" value="1"/>
</dbReference>
<organism evidence="2">
    <name type="scientific">bioreactor metagenome</name>
    <dbReference type="NCBI Taxonomy" id="1076179"/>
    <lineage>
        <taxon>unclassified sequences</taxon>
        <taxon>metagenomes</taxon>
        <taxon>ecological metagenomes</taxon>
    </lineage>
</organism>